<comment type="caution">
    <text evidence="2">The sequence shown here is derived from an EMBL/GenBank/DDBJ whole genome shotgun (WGS) entry which is preliminary data.</text>
</comment>
<keyword evidence="3" id="KW-1185">Reference proteome</keyword>
<feature type="compositionally biased region" description="Low complexity" evidence="1">
    <location>
        <begin position="200"/>
        <end position="216"/>
    </location>
</feature>
<reference evidence="2 3" key="1">
    <citation type="submission" date="2020-04" db="EMBL/GenBank/DDBJ databases">
        <authorList>
            <person name="Yoon J."/>
        </authorList>
    </citation>
    <scope>NUCLEOTIDE SEQUENCE [LARGE SCALE GENOMIC DNA]</scope>
    <source>
        <strain evidence="2 3">KMU-115</strain>
    </source>
</reference>
<accession>A0A7X6GWI4</accession>
<evidence type="ECO:0000313" key="3">
    <source>
        <dbReference type="Proteomes" id="UP000526408"/>
    </source>
</evidence>
<gene>
    <name evidence="2" type="ORF">HCU73_03320</name>
</gene>
<protein>
    <submittedName>
        <fullName evidence="2">Uncharacterized protein</fullName>
    </submittedName>
</protein>
<name>A0A7X6GWI4_9RHOB</name>
<feature type="region of interest" description="Disordered" evidence="1">
    <location>
        <begin position="148"/>
        <end position="320"/>
    </location>
</feature>
<evidence type="ECO:0000256" key="1">
    <source>
        <dbReference type="SAM" id="MobiDB-lite"/>
    </source>
</evidence>
<dbReference type="Proteomes" id="UP000526408">
    <property type="component" value="Unassembled WGS sequence"/>
</dbReference>
<evidence type="ECO:0000313" key="2">
    <source>
        <dbReference type="EMBL" id="NKX43608.1"/>
    </source>
</evidence>
<feature type="compositionally biased region" description="Acidic residues" evidence="1">
    <location>
        <begin position="100"/>
        <end position="110"/>
    </location>
</feature>
<proteinExistence type="predicted"/>
<dbReference type="RefSeq" id="WP_168621964.1">
    <property type="nucleotide sequence ID" value="NZ_JAAZQQ010000001.1"/>
</dbReference>
<dbReference type="EMBL" id="JAAZQQ010000001">
    <property type="protein sequence ID" value="NKX43608.1"/>
    <property type="molecule type" value="Genomic_DNA"/>
</dbReference>
<feature type="region of interest" description="Disordered" evidence="1">
    <location>
        <begin position="50"/>
        <end position="135"/>
    </location>
</feature>
<feature type="compositionally biased region" description="Acidic residues" evidence="1">
    <location>
        <begin position="75"/>
        <end position="91"/>
    </location>
</feature>
<dbReference type="AlphaFoldDB" id="A0A7X6GWI4"/>
<sequence length="370" mass="39037">MSDPAKSATEIEDVLASIRRLVADSGSAASRAAAPPADAGDKLVLTPALRVTDPDDPWAPVRRQSAPAAVAADTAADDDGDDDTDDDPEWGLEDRLADWGEIEESGDEAVAEALAEGHADDTGPPPPLSDPAPRRVAEFVAEVTPDEFVAEVTPGEFEPETGDADWPGTGADRALRELAIVRGQAAAEPDPAPEAEPEAVETAAWSDAAPEPAPHAAEGDAADAPEMVGAETADWSASEPQMPPDTPDEAASPMTPDDRPEAPADAETADPGFTPIFSRRTEARRWSGPADGDAAGGDAHAEIEDLGETETPFTFPDPEEGILDEETLRELIAEVIREELQGVLGQRITRNVRKMVRREIRLALAAEDFE</sequence>
<organism evidence="2 3">
    <name type="scientific">Roseicyclus persicicus</name>
    <dbReference type="NCBI Taxonomy" id="2650661"/>
    <lineage>
        <taxon>Bacteria</taxon>
        <taxon>Pseudomonadati</taxon>
        <taxon>Pseudomonadota</taxon>
        <taxon>Alphaproteobacteria</taxon>
        <taxon>Rhodobacterales</taxon>
        <taxon>Roseobacteraceae</taxon>
        <taxon>Roseicyclus</taxon>
    </lineage>
</organism>